<sequence>MAGESTSACYDVSNSSASFISQGHEQGVAAVNLAQSHTNCWQYCKYLQREFATHAGVTRSGNNGNNFSNIYQDSGAGQSAAVTAQLDGGDTMGYGYGLCWKCISLMAR</sequence>
<name>B4QT67_DROSI</name>
<evidence type="ECO:0000313" key="1">
    <source>
        <dbReference type="EMBL" id="EDX14231.1"/>
    </source>
</evidence>
<gene>
    <name evidence="1" type="primary">Dsim\GD21101</name>
    <name evidence="1" type="ORF">Dsim_GD21101</name>
</gene>
<protein>
    <submittedName>
        <fullName evidence="1">GD21101</fullName>
    </submittedName>
</protein>
<organism evidence="1 2">
    <name type="scientific">Drosophila simulans</name>
    <name type="common">Fruit fly</name>
    <dbReference type="NCBI Taxonomy" id="7240"/>
    <lineage>
        <taxon>Eukaryota</taxon>
        <taxon>Metazoa</taxon>
        <taxon>Ecdysozoa</taxon>
        <taxon>Arthropoda</taxon>
        <taxon>Hexapoda</taxon>
        <taxon>Insecta</taxon>
        <taxon>Pterygota</taxon>
        <taxon>Neoptera</taxon>
        <taxon>Endopterygota</taxon>
        <taxon>Diptera</taxon>
        <taxon>Brachycera</taxon>
        <taxon>Muscomorpha</taxon>
        <taxon>Ephydroidea</taxon>
        <taxon>Drosophilidae</taxon>
        <taxon>Drosophila</taxon>
        <taxon>Sophophora</taxon>
    </lineage>
</organism>
<dbReference type="HOGENOM" id="CLU_2199705_0_0_1"/>
<evidence type="ECO:0000313" key="2">
    <source>
        <dbReference type="Proteomes" id="UP000000304"/>
    </source>
</evidence>
<dbReference type="EMBL" id="CM000364">
    <property type="protein sequence ID" value="EDX14231.1"/>
    <property type="molecule type" value="Genomic_DNA"/>
</dbReference>
<accession>B4QT67</accession>
<proteinExistence type="predicted"/>
<dbReference type="AlphaFoldDB" id="B4QT67"/>
<reference evidence="1 2" key="1">
    <citation type="journal article" date="2007" name="Nature">
        <title>Evolution of genes and genomes on the Drosophila phylogeny.</title>
        <authorList>
            <consortium name="Drosophila 12 Genomes Consortium"/>
            <person name="Clark A.G."/>
            <person name="Eisen M.B."/>
            <person name="Smith D.R."/>
            <person name="Bergman C.M."/>
            <person name="Oliver B."/>
            <person name="Markow T.A."/>
            <person name="Kaufman T.C."/>
            <person name="Kellis M."/>
            <person name="Gelbart W."/>
            <person name="Iyer V.N."/>
            <person name="Pollard D.A."/>
            <person name="Sackton T.B."/>
            <person name="Larracuente A.M."/>
            <person name="Singh N.D."/>
            <person name="Abad J.P."/>
            <person name="Abt D.N."/>
            <person name="Adryan B."/>
            <person name="Aguade M."/>
            <person name="Akashi H."/>
            <person name="Anderson W.W."/>
            <person name="Aquadro C.F."/>
            <person name="Ardell D.H."/>
            <person name="Arguello R."/>
            <person name="Artieri C.G."/>
            <person name="Barbash D.A."/>
            <person name="Barker D."/>
            <person name="Barsanti P."/>
            <person name="Batterham P."/>
            <person name="Batzoglou S."/>
            <person name="Begun D."/>
            <person name="Bhutkar A."/>
            <person name="Blanco E."/>
            <person name="Bosak S.A."/>
            <person name="Bradley R.K."/>
            <person name="Brand A.D."/>
            <person name="Brent M.R."/>
            <person name="Brooks A.N."/>
            <person name="Brown R.H."/>
            <person name="Butlin R.K."/>
            <person name="Caggese C."/>
            <person name="Calvi B.R."/>
            <person name="Bernardo de Carvalho A."/>
            <person name="Caspi A."/>
            <person name="Castrezana S."/>
            <person name="Celniker S.E."/>
            <person name="Chang J.L."/>
            <person name="Chapple C."/>
            <person name="Chatterji S."/>
            <person name="Chinwalla A."/>
            <person name="Civetta A."/>
            <person name="Clifton S.W."/>
            <person name="Comeron J.M."/>
            <person name="Costello J.C."/>
            <person name="Coyne J.A."/>
            <person name="Daub J."/>
            <person name="David R.G."/>
            <person name="Delcher A.L."/>
            <person name="Delehaunty K."/>
            <person name="Do C.B."/>
            <person name="Ebling H."/>
            <person name="Edwards K."/>
            <person name="Eickbush T."/>
            <person name="Evans J.D."/>
            <person name="Filipski A."/>
            <person name="Findeiss S."/>
            <person name="Freyhult E."/>
            <person name="Fulton L."/>
            <person name="Fulton R."/>
            <person name="Garcia A.C."/>
            <person name="Gardiner A."/>
            <person name="Garfield D.A."/>
            <person name="Garvin B.E."/>
            <person name="Gibson G."/>
            <person name="Gilbert D."/>
            <person name="Gnerre S."/>
            <person name="Godfrey J."/>
            <person name="Good R."/>
            <person name="Gotea V."/>
            <person name="Gravely B."/>
            <person name="Greenberg A.J."/>
            <person name="Griffiths-Jones S."/>
            <person name="Gross S."/>
            <person name="Guigo R."/>
            <person name="Gustafson E.A."/>
            <person name="Haerty W."/>
            <person name="Hahn M.W."/>
            <person name="Halligan D.L."/>
            <person name="Halpern A.L."/>
            <person name="Halter G.M."/>
            <person name="Han M.V."/>
            <person name="Heger A."/>
            <person name="Hillier L."/>
            <person name="Hinrichs A.S."/>
            <person name="Holmes I."/>
            <person name="Hoskins R.A."/>
            <person name="Hubisz M.J."/>
            <person name="Hultmark D."/>
            <person name="Huntley M.A."/>
            <person name="Jaffe D.B."/>
            <person name="Jagadeeshan S."/>
            <person name="Jeck W.R."/>
            <person name="Johnson J."/>
            <person name="Jones C.D."/>
            <person name="Jordan W.C."/>
            <person name="Karpen G.H."/>
            <person name="Kataoka E."/>
            <person name="Keightley P.D."/>
            <person name="Kheradpour P."/>
            <person name="Kirkness E.F."/>
            <person name="Koerich L.B."/>
            <person name="Kristiansen K."/>
            <person name="Kudrna D."/>
            <person name="Kulathinal R.J."/>
            <person name="Kumar S."/>
            <person name="Kwok R."/>
            <person name="Lander E."/>
            <person name="Langley C.H."/>
            <person name="Lapoint R."/>
            <person name="Lazzaro B.P."/>
            <person name="Lee S.J."/>
            <person name="Levesque L."/>
            <person name="Li R."/>
            <person name="Lin C.F."/>
            <person name="Lin M.F."/>
            <person name="Lindblad-Toh K."/>
            <person name="Llopart A."/>
            <person name="Long M."/>
            <person name="Low L."/>
            <person name="Lozovsky E."/>
            <person name="Lu J."/>
            <person name="Luo M."/>
            <person name="Machado C.A."/>
            <person name="Makalowski W."/>
            <person name="Marzo M."/>
            <person name="Matsuda M."/>
            <person name="Matzkin L."/>
            <person name="McAllister B."/>
            <person name="McBride C.S."/>
            <person name="McKernan B."/>
            <person name="McKernan K."/>
            <person name="Mendez-Lago M."/>
            <person name="Minx P."/>
            <person name="Mollenhauer M.U."/>
            <person name="Montooth K."/>
            <person name="Mount S.M."/>
            <person name="Mu X."/>
            <person name="Myers E."/>
            <person name="Negre B."/>
            <person name="Newfeld S."/>
            <person name="Nielsen R."/>
            <person name="Noor M.A."/>
            <person name="O'Grady P."/>
            <person name="Pachter L."/>
            <person name="Papaceit M."/>
            <person name="Parisi M.J."/>
            <person name="Parisi M."/>
            <person name="Parts L."/>
            <person name="Pedersen J.S."/>
            <person name="Pesole G."/>
            <person name="Phillippy A.M."/>
            <person name="Ponting C.P."/>
            <person name="Pop M."/>
            <person name="Porcelli D."/>
            <person name="Powell J.R."/>
            <person name="Prohaska S."/>
            <person name="Pruitt K."/>
            <person name="Puig M."/>
            <person name="Quesneville H."/>
            <person name="Ram K.R."/>
            <person name="Rand D."/>
            <person name="Rasmussen M.D."/>
            <person name="Reed L.K."/>
            <person name="Reenan R."/>
            <person name="Reily A."/>
            <person name="Remington K.A."/>
            <person name="Rieger T.T."/>
            <person name="Ritchie M.G."/>
            <person name="Robin C."/>
            <person name="Rogers Y.H."/>
            <person name="Rohde C."/>
            <person name="Rozas J."/>
            <person name="Rubenfield M.J."/>
            <person name="Ruiz A."/>
            <person name="Russo S."/>
            <person name="Salzberg S.L."/>
            <person name="Sanchez-Gracia A."/>
            <person name="Saranga D.J."/>
            <person name="Sato H."/>
            <person name="Schaeffer S.W."/>
            <person name="Schatz M.C."/>
            <person name="Schlenke T."/>
            <person name="Schwartz R."/>
            <person name="Segarra C."/>
            <person name="Singh R.S."/>
            <person name="Sirot L."/>
            <person name="Sirota M."/>
            <person name="Sisneros N.B."/>
            <person name="Smith C.D."/>
            <person name="Smith T.F."/>
            <person name="Spieth J."/>
            <person name="Stage D.E."/>
            <person name="Stark A."/>
            <person name="Stephan W."/>
            <person name="Strausberg R.L."/>
            <person name="Strempel S."/>
            <person name="Sturgill D."/>
            <person name="Sutton G."/>
            <person name="Sutton G.G."/>
            <person name="Tao W."/>
            <person name="Teichmann S."/>
            <person name="Tobari Y.N."/>
            <person name="Tomimura Y."/>
            <person name="Tsolas J.M."/>
            <person name="Valente V.L."/>
            <person name="Venter E."/>
            <person name="Venter J.C."/>
            <person name="Vicario S."/>
            <person name="Vieira F.G."/>
            <person name="Vilella A.J."/>
            <person name="Villasante A."/>
            <person name="Walenz B."/>
            <person name="Wang J."/>
            <person name="Wasserman M."/>
            <person name="Watts T."/>
            <person name="Wilson D."/>
            <person name="Wilson R.K."/>
            <person name="Wing R.A."/>
            <person name="Wolfner M.F."/>
            <person name="Wong A."/>
            <person name="Wong G.K."/>
            <person name="Wu C.I."/>
            <person name="Wu G."/>
            <person name="Yamamoto D."/>
            <person name="Yang H.P."/>
            <person name="Yang S.P."/>
            <person name="Yorke J.A."/>
            <person name="Yoshida K."/>
            <person name="Zdobnov E."/>
            <person name="Zhang P."/>
            <person name="Zhang Y."/>
            <person name="Zimin A.V."/>
            <person name="Baldwin J."/>
            <person name="Abdouelleil A."/>
            <person name="Abdulkadir J."/>
            <person name="Abebe A."/>
            <person name="Abera B."/>
            <person name="Abreu J."/>
            <person name="Acer S.C."/>
            <person name="Aftuck L."/>
            <person name="Alexander A."/>
            <person name="An P."/>
            <person name="Anderson E."/>
            <person name="Anderson S."/>
            <person name="Arachi H."/>
            <person name="Azer M."/>
            <person name="Bachantsang P."/>
            <person name="Barry A."/>
            <person name="Bayul T."/>
            <person name="Berlin A."/>
            <person name="Bessette D."/>
            <person name="Bloom T."/>
            <person name="Blye J."/>
            <person name="Boguslavskiy L."/>
            <person name="Bonnet C."/>
            <person name="Boukhgalter B."/>
            <person name="Bourzgui I."/>
            <person name="Brown A."/>
            <person name="Cahill P."/>
            <person name="Channer S."/>
            <person name="Cheshatsang Y."/>
            <person name="Chuda L."/>
            <person name="Citroen M."/>
            <person name="Collymore A."/>
            <person name="Cooke P."/>
            <person name="Costello M."/>
            <person name="D'Aco K."/>
            <person name="Daza R."/>
            <person name="De Haan G."/>
            <person name="DeGray S."/>
            <person name="DeMaso C."/>
            <person name="Dhargay N."/>
            <person name="Dooley K."/>
            <person name="Dooley E."/>
            <person name="Doricent M."/>
            <person name="Dorje P."/>
            <person name="Dorjee K."/>
            <person name="Dupes A."/>
            <person name="Elong R."/>
            <person name="Falk J."/>
            <person name="Farina A."/>
            <person name="Faro S."/>
            <person name="Ferguson D."/>
            <person name="Fisher S."/>
            <person name="Foley C.D."/>
            <person name="Franke A."/>
            <person name="Friedrich D."/>
            <person name="Gadbois L."/>
            <person name="Gearin G."/>
            <person name="Gearin C.R."/>
            <person name="Giannoukos G."/>
            <person name="Goode T."/>
            <person name="Graham J."/>
            <person name="Grandbois E."/>
            <person name="Grewal S."/>
            <person name="Gyaltsen K."/>
            <person name="Hafez N."/>
            <person name="Hagos B."/>
            <person name="Hall J."/>
            <person name="Henson C."/>
            <person name="Hollinger A."/>
            <person name="Honan T."/>
            <person name="Huard M.D."/>
            <person name="Hughes L."/>
            <person name="Hurhula B."/>
            <person name="Husby M.E."/>
            <person name="Kamat A."/>
            <person name="Kanga B."/>
            <person name="Kashin S."/>
            <person name="Khazanovich D."/>
            <person name="Kisner P."/>
            <person name="Lance K."/>
            <person name="Lara M."/>
            <person name="Lee W."/>
            <person name="Lennon N."/>
            <person name="Letendre F."/>
            <person name="LeVine R."/>
            <person name="Lipovsky A."/>
            <person name="Liu X."/>
            <person name="Liu J."/>
            <person name="Liu S."/>
            <person name="Lokyitsang T."/>
            <person name="Lokyitsang Y."/>
            <person name="Lubonja R."/>
            <person name="Lui A."/>
            <person name="MacDonald P."/>
            <person name="Magnisalis V."/>
            <person name="Maru K."/>
            <person name="Matthews C."/>
            <person name="McCusker W."/>
            <person name="McDonough S."/>
            <person name="Mehta T."/>
            <person name="Meldrim J."/>
            <person name="Meneus L."/>
            <person name="Mihai O."/>
            <person name="Mihalev A."/>
            <person name="Mihova T."/>
            <person name="Mittelman R."/>
            <person name="Mlenga V."/>
            <person name="Montmayeur A."/>
            <person name="Mulrain L."/>
            <person name="Navidi A."/>
            <person name="Naylor J."/>
            <person name="Negash T."/>
            <person name="Nguyen T."/>
            <person name="Nguyen N."/>
            <person name="Nicol R."/>
            <person name="Norbu C."/>
            <person name="Norbu N."/>
            <person name="Novod N."/>
            <person name="O'Neill B."/>
            <person name="Osman S."/>
            <person name="Markiewicz E."/>
            <person name="Oyono O.L."/>
            <person name="Patti C."/>
            <person name="Phunkhang P."/>
            <person name="Pierre F."/>
            <person name="Priest M."/>
            <person name="Raghuraman S."/>
            <person name="Rege F."/>
            <person name="Reyes R."/>
            <person name="Rise C."/>
            <person name="Rogov P."/>
            <person name="Ross K."/>
            <person name="Ryan E."/>
            <person name="Settipalli S."/>
            <person name="Shea T."/>
            <person name="Sherpa N."/>
            <person name="Shi L."/>
            <person name="Shih D."/>
            <person name="Sparrow T."/>
            <person name="Spaulding J."/>
            <person name="Stalker J."/>
            <person name="Stange-Thomann N."/>
            <person name="Stavropoulos S."/>
            <person name="Stone C."/>
            <person name="Strader C."/>
            <person name="Tesfaye S."/>
            <person name="Thomson T."/>
            <person name="Thoulutsang Y."/>
            <person name="Thoulutsang D."/>
            <person name="Topham K."/>
            <person name="Topping I."/>
            <person name="Tsamla T."/>
            <person name="Vassiliev H."/>
            <person name="Vo A."/>
            <person name="Wangchuk T."/>
            <person name="Wangdi T."/>
            <person name="Weiand M."/>
            <person name="Wilkinson J."/>
            <person name="Wilson A."/>
            <person name="Yadav S."/>
            <person name="Young G."/>
            <person name="Yu Q."/>
            <person name="Zembek L."/>
            <person name="Zhong D."/>
            <person name="Zimmer A."/>
            <person name="Zwirko Z."/>
            <person name="Jaffe D.B."/>
            <person name="Alvarez P."/>
            <person name="Brockman W."/>
            <person name="Butler J."/>
            <person name="Chin C."/>
            <person name="Gnerre S."/>
            <person name="Grabherr M."/>
            <person name="Kleber M."/>
            <person name="Mauceli E."/>
            <person name="MacCallum I."/>
        </authorList>
    </citation>
    <scope>NUCLEOTIDE SEQUENCE [LARGE SCALE GENOMIC DNA]</scope>
    <source>
        <strain evidence="2">white501</strain>
    </source>
</reference>
<dbReference type="Proteomes" id="UP000000304">
    <property type="component" value="Chromosome 3R"/>
</dbReference>
<keyword evidence="2" id="KW-1185">Reference proteome</keyword>